<name>A0ABP7HBW1_9FLAO</name>
<evidence type="ECO:0000256" key="2">
    <source>
        <dbReference type="SAM" id="SignalP"/>
    </source>
</evidence>
<dbReference type="SUPFAM" id="SSF81296">
    <property type="entry name" value="E set domains"/>
    <property type="match status" value="3"/>
</dbReference>
<feature type="signal peptide" evidence="2">
    <location>
        <begin position="1"/>
        <end position="20"/>
    </location>
</feature>
<evidence type="ECO:0000259" key="3">
    <source>
        <dbReference type="Pfam" id="PF16561"/>
    </source>
</evidence>
<evidence type="ECO:0000313" key="4">
    <source>
        <dbReference type="EMBL" id="GAA3790566.1"/>
    </source>
</evidence>
<accession>A0ABP7HBW1</accession>
<dbReference type="InterPro" id="IPR014756">
    <property type="entry name" value="Ig_E-set"/>
</dbReference>
<dbReference type="CDD" id="cd02859">
    <property type="entry name" value="E_set_AMPKbeta_like_N"/>
    <property type="match status" value="2"/>
</dbReference>
<reference evidence="5" key="1">
    <citation type="journal article" date="2019" name="Int. J. Syst. Evol. Microbiol.">
        <title>The Global Catalogue of Microorganisms (GCM) 10K type strain sequencing project: providing services to taxonomists for standard genome sequencing and annotation.</title>
        <authorList>
            <consortium name="The Broad Institute Genomics Platform"/>
            <consortium name="The Broad Institute Genome Sequencing Center for Infectious Disease"/>
            <person name="Wu L."/>
            <person name="Ma J."/>
        </authorList>
    </citation>
    <scope>NUCLEOTIDE SEQUENCE [LARGE SCALE GENOMIC DNA]</scope>
    <source>
        <strain evidence="5">JCM 17525</strain>
    </source>
</reference>
<comment type="caution">
    <text evidence="4">The sequence shown here is derived from an EMBL/GenBank/DDBJ whole genome shotgun (WGS) entry which is preliminary data.</text>
</comment>
<dbReference type="EMBL" id="BAABBI010000004">
    <property type="protein sequence ID" value="GAA3790566.1"/>
    <property type="molecule type" value="Genomic_DNA"/>
</dbReference>
<gene>
    <name evidence="4" type="ORF">GCM10022271_23640</name>
</gene>
<dbReference type="PANTHER" id="PTHR10343:SF81">
    <property type="entry name" value="CRUCIFORM DNA-RECOGNIZING PROTEIN 1-RELATED"/>
    <property type="match status" value="1"/>
</dbReference>
<dbReference type="RefSeq" id="WP_344730812.1">
    <property type="nucleotide sequence ID" value="NZ_BAABBI010000004.1"/>
</dbReference>
<comment type="similarity">
    <text evidence="1">Belongs to the CRP1/MDG1 family.</text>
</comment>
<organism evidence="4 5">
    <name type="scientific">Corallibacter vietnamensis</name>
    <dbReference type="NCBI Taxonomy" id="904130"/>
    <lineage>
        <taxon>Bacteria</taxon>
        <taxon>Pseudomonadati</taxon>
        <taxon>Bacteroidota</taxon>
        <taxon>Flavobacteriia</taxon>
        <taxon>Flavobacteriales</taxon>
        <taxon>Flavobacteriaceae</taxon>
        <taxon>Corallibacter</taxon>
    </lineage>
</organism>
<sequence>MNFKLVYALIFLLFTQFSISQNNDVLGYKIEGDDVVFTFDIRDYKKFTNEHTQEQLDFNDFDIENVVVSGDFNLWSRDQWKMTKINENIYQLRKNISDFTDEFSWEFKFVINNKYWAEPSKKATNLTPAVDENGRNLYVYNLKLFAVTPNKDGNICFKLHGYENAKKVILTGSFNKWDENLFRMSKTKDGWELTLDLKPGEYEYKFIVDGHWIYDTNNPSKRKNEYDGYNSVINIKVPITFNLNGFSAAKNVILAGSFNDWNESDIKMAKTESGWKTTILLSGGKHHYKYIIDGEWIVDPKNPIKEYDNHGNINSVKMVK</sequence>
<dbReference type="Gene3D" id="2.60.40.10">
    <property type="entry name" value="Immunoglobulins"/>
    <property type="match status" value="3"/>
</dbReference>
<dbReference type="PANTHER" id="PTHR10343">
    <property type="entry name" value="5'-AMP-ACTIVATED PROTEIN KINASE , BETA SUBUNIT"/>
    <property type="match status" value="1"/>
</dbReference>
<dbReference type="Pfam" id="PF16561">
    <property type="entry name" value="AMPK1_CBM"/>
    <property type="match status" value="2"/>
</dbReference>
<dbReference type="InterPro" id="IPR032640">
    <property type="entry name" value="AMPK1_CBM"/>
</dbReference>
<dbReference type="InterPro" id="IPR013783">
    <property type="entry name" value="Ig-like_fold"/>
</dbReference>
<keyword evidence="2" id="KW-0732">Signal</keyword>
<proteinExistence type="inferred from homology"/>
<dbReference type="InterPro" id="IPR050827">
    <property type="entry name" value="CRP1_MDG1_kinase"/>
</dbReference>
<evidence type="ECO:0000313" key="5">
    <source>
        <dbReference type="Proteomes" id="UP001501456"/>
    </source>
</evidence>
<protein>
    <recommendedName>
        <fullName evidence="3">AMP-activated protein kinase glycogen-binding domain-containing protein</fullName>
    </recommendedName>
</protein>
<feature type="domain" description="AMP-activated protein kinase glycogen-binding" evidence="3">
    <location>
        <begin position="239"/>
        <end position="318"/>
    </location>
</feature>
<evidence type="ECO:0000256" key="1">
    <source>
        <dbReference type="ARBA" id="ARBA00038216"/>
    </source>
</evidence>
<dbReference type="Proteomes" id="UP001501456">
    <property type="component" value="Unassembled WGS sequence"/>
</dbReference>
<feature type="chain" id="PRO_5047516032" description="AMP-activated protein kinase glycogen-binding domain-containing protein" evidence="2">
    <location>
        <begin position="21"/>
        <end position="320"/>
    </location>
</feature>
<keyword evidence="5" id="KW-1185">Reference proteome</keyword>
<feature type="domain" description="AMP-activated protein kinase glycogen-binding" evidence="3">
    <location>
        <begin position="163"/>
        <end position="236"/>
    </location>
</feature>